<accession>A0A381QNY4</accession>
<keyword evidence="4" id="KW-0808">Transferase</keyword>
<dbReference type="GO" id="GO:0043565">
    <property type="term" value="F:sequence-specific DNA binding"/>
    <property type="evidence" value="ECO:0007669"/>
    <property type="project" value="TreeGrafter"/>
</dbReference>
<evidence type="ECO:0000313" key="7">
    <source>
        <dbReference type="EMBL" id="SUZ80538.1"/>
    </source>
</evidence>
<evidence type="ECO:0000256" key="2">
    <source>
        <dbReference type="ARBA" id="ARBA00011900"/>
    </source>
</evidence>
<dbReference type="InterPro" id="IPR023095">
    <property type="entry name" value="Ade_MeTrfase_dom_2"/>
</dbReference>
<dbReference type="InterPro" id="IPR012327">
    <property type="entry name" value="MeTrfase_D12"/>
</dbReference>
<dbReference type="SUPFAM" id="SSF53335">
    <property type="entry name" value="S-adenosyl-L-methionine-dependent methyltransferases"/>
    <property type="match status" value="1"/>
</dbReference>
<dbReference type="InterPro" id="IPR002052">
    <property type="entry name" value="DNA_methylase_N6_adenine_CS"/>
</dbReference>
<proteinExistence type="inferred from homology"/>
<sequence length="348" mass="38524">VRELSPSRAIICELFTSLAGYEKMTTVPARSRATSRRPAASSHVEIRPFLKWAGGKRQLLPQLARFQPPRFGAYCEPFLGSGALFCDLQNRGLLSGRRAVLMDNNADLVGCWLAVCREAPRVIRSLRRLAAAHASDPNDTYYRVRDERFNPGRRKLSLTNGRWGERYTPGLAAMLIYLNRTGFNGLFRLNAAGGFNVPIGRYVNPRICDAGNLRRVSGVLSRPGVEIREDDFQSVCEWAMPGDFIYFDPPYAPVSATASFTAYTSGGFSSASQCRLQQVVIELARRGCYVLLSNSITPAITALYVDNVVARAAGLRAYKVSARRSINSRGSARGLVGEYLISNIQRRD</sequence>
<dbReference type="PROSITE" id="PS00092">
    <property type="entry name" value="N6_MTASE"/>
    <property type="match status" value="1"/>
</dbReference>
<dbReference type="GO" id="GO:0006298">
    <property type="term" value="P:mismatch repair"/>
    <property type="evidence" value="ECO:0007669"/>
    <property type="project" value="TreeGrafter"/>
</dbReference>
<keyword evidence="5" id="KW-0949">S-adenosyl-L-methionine</keyword>
<dbReference type="EMBL" id="UINC01001430">
    <property type="protein sequence ID" value="SUZ80538.1"/>
    <property type="molecule type" value="Genomic_DNA"/>
</dbReference>
<evidence type="ECO:0000256" key="1">
    <source>
        <dbReference type="ARBA" id="ARBA00006594"/>
    </source>
</evidence>
<dbReference type="AlphaFoldDB" id="A0A381QNY4"/>
<dbReference type="GO" id="GO:0009007">
    <property type="term" value="F:site-specific DNA-methyltransferase (adenine-specific) activity"/>
    <property type="evidence" value="ECO:0007669"/>
    <property type="project" value="UniProtKB-EC"/>
</dbReference>
<evidence type="ECO:0000256" key="5">
    <source>
        <dbReference type="ARBA" id="ARBA00022691"/>
    </source>
</evidence>
<dbReference type="Gene3D" id="3.40.50.150">
    <property type="entry name" value="Vaccinia Virus protein VP39"/>
    <property type="match status" value="1"/>
</dbReference>
<feature type="non-terminal residue" evidence="7">
    <location>
        <position position="1"/>
    </location>
</feature>
<dbReference type="Gene3D" id="1.10.1020.10">
    <property type="entry name" value="Adenine-specific Methyltransferase, Domain 2"/>
    <property type="match status" value="1"/>
</dbReference>
<dbReference type="InterPro" id="IPR029063">
    <property type="entry name" value="SAM-dependent_MTases_sf"/>
</dbReference>
<reference evidence="7" key="1">
    <citation type="submission" date="2018-05" db="EMBL/GenBank/DDBJ databases">
        <authorList>
            <person name="Lanie J.A."/>
            <person name="Ng W.-L."/>
            <person name="Kazmierczak K.M."/>
            <person name="Andrzejewski T.M."/>
            <person name="Davidsen T.M."/>
            <person name="Wayne K.J."/>
            <person name="Tettelin H."/>
            <person name="Glass J.I."/>
            <person name="Rusch D."/>
            <person name="Podicherti R."/>
            <person name="Tsui H.-C.T."/>
            <person name="Winkler M.E."/>
        </authorList>
    </citation>
    <scope>NUCLEOTIDE SEQUENCE</scope>
</reference>
<dbReference type="PRINTS" id="PR00505">
    <property type="entry name" value="D12N6MTFRASE"/>
</dbReference>
<dbReference type="GO" id="GO:0009307">
    <property type="term" value="P:DNA restriction-modification system"/>
    <property type="evidence" value="ECO:0007669"/>
    <property type="project" value="InterPro"/>
</dbReference>
<dbReference type="Pfam" id="PF02086">
    <property type="entry name" value="MethyltransfD12"/>
    <property type="match status" value="1"/>
</dbReference>
<evidence type="ECO:0000256" key="6">
    <source>
        <dbReference type="ARBA" id="ARBA00047942"/>
    </source>
</evidence>
<dbReference type="PANTHER" id="PTHR30481:SF3">
    <property type="entry name" value="DNA ADENINE METHYLASE"/>
    <property type="match status" value="1"/>
</dbReference>
<name>A0A381QNY4_9ZZZZ</name>
<dbReference type="GO" id="GO:1904047">
    <property type="term" value="F:S-adenosyl-L-methionine binding"/>
    <property type="evidence" value="ECO:0007669"/>
    <property type="project" value="TreeGrafter"/>
</dbReference>
<comment type="similarity">
    <text evidence="1">Belongs to the N(4)/N(6)-methyltransferase family.</text>
</comment>
<keyword evidence="3" id="KW-0489">Methyltransferase</keyword>
<dbReference type="GO" id="GO:0032259">
    <property type="term" value="P:methylation"/>
    <property type="evidence" value="ECO:0007669"/>
    <property type="project" value="UniProtKB-KW"/>
</dbReference>
<comment type="catalytic activity">
    <reaction evidence="6">
        <text>a 2'-deoxyadenosine in DNA + S-adenosyl-L-methionine = an N(6)-methyl-2'-deoxyadenosine in DNA + S-adenosyl-L-homocysteine + H(+)</text>
        <dbReference type="Rhea" id="RHEA:15197"/>
        <dbReference type="Rhea" id="RHEA-COMP:12418"/>
        <dbReference type="Rhea" id="RHEA-COMP:12419"/>
        <dbReference type="ChEBI" id="CHEBI:15378"/>
        <dbReference type="ChEBI" id="CHEBI:57856"/>
        <dbReference type="ChEBI" id="CHEBI:59789"/>
        <dbReference type="ChEBI" id="CHEBI:90615"/>
        <dbReference type="ChEBI" id="CHEBI:90616"/>
        <dbReference type="EC" id="2.1.1.72"/>
    </reaction>
</comment>
<protein>
    <recommendedName>
        <fullName evidence="2">site-specific DNA-methyltransferase (adenine-specific)</fullName>
        <ecNumber evidence="2">2.1.1.72</ecNumber>
    </recommendedName>
</protein>
<evidence type="ECO:0000256" key="3">
    <source>
        <dbReference type="ARBA" id="ARBA00022603"/>
    </source>
</evidence>
<dbReference type="NCBIfam" id="TIGR00571">
    <property type="entry name" value="dam"/>
    <property type="match status" value="1"/>
</dbReference>
<dbReference type="EC" id="2.1.1.72" evidence="2"/>
<dbReference type="PANTHER" id="PTHR30481">
    <property type="entry name" value="DNA ADENINE METHYLASE"/>
    <property type="match status" value="1"/>
</dbReference>
<gene>
    <name evidence="7" type="ORF">METZ01_LOCUS33392</name>
</gene>
<evidence type="ECO:0000256" key="4">
    <source>
        <dbReference type="ARBA" id="ARBA00022679"/>
    </source>
</evidence>
<organism evidence="7">
    <name type="scientific">marine metagenome</name>
    <dbReference type="NCBI Taxonomy" id="408172"/>
    <lineage>
        <taxon>unclassified sequences</taxon>
        <taxon>metagenomes</taxon>
        <taxon>ecological metagenomes</taxon>
    </lineage>
</organism>